<evidence type="ECO:0000256" key="8">
    <source>
        <dbReference type="ARBA" id="ARBA00052101"/>
    </source>
</evidence>
<dbReference type="Pfam" id="PF02782">
    <property type="entry name" value="FGGY_C"/>
    <property type="match status" value="1"/>
</dbReference>
<feature type="binding site" evidence="10">
    <location>
        <position position="16"/>
    </location>
    <ligand>
        <name>ADP</name>
        <dbReference type="ChEBI" id="CHEBI:456216"/>
    </ligand>
</feature>
<evidence type="ECO:0000313" key="14">
    <source>
        <dbReference type="EMBL" id="MBA8952710.1"/>
    </source>
</evidence>
<accession>A0A7W3LR90</accession>
<feature type="binding site" evidence="10">
    <location>
        <position position="249"/>
    </location>
    <ligand>
        <name>sn-glycerol 3-phosphate</name>
        <dbReference type="ChEBI" id="CHEBI:57597"/>
    </ligand>
</feature>
<dbReference type="Gene3D" id="3.30.420.40">
    <property type="match status" value="2"/>
</dbReference>
<feature type="binding site" evidence="10">
    <location>
        <position position="315"/>
    </location>
    <ligand>
        <name>ATP</name>
        <dbReference type="ChEBI" id="CHEBI:30616"/>
    </ligand>
</feature>
<dbReference type="CDD" id="cd07769">
    <property type="entry name" value="ASKHA_NBD_FGGY_GK"/>
    <property type="match status" value="1"/>
</dbReference>
<feature type="binding site" evidence="10">
    <location>
        <position position="249"/>
    </location>
    <ligand>
        <name>glycerol</name>
        <dbReference type="ChEBI" id="CHEBI:17754"/>
    </ligand>
</feature>
<dbReference type="FunFam" id="3.30.420.40:FF:000007">
    <property type="entry name" value="Glycerol kinase"/>
    <property type="match status" value="1"/>
</dbReference>
<dbReference type="PIRSF" id="PIRSF000538">
    <property type="entry name" value="GlpK"/>
    <property type="match status" value="1"/>
</dbReference>
<feature type="binding site" evidence="10">
    <location>
        <position position="12"/>
    </location>
    <ligand>
        <name>sn-glycerol 3-phosphate</name>
        <dbReference type="ChEBI" id="CHEBI:57597"/>
    </ligand>
</feature>
<feature type="binding site" evidence="10">
    <location>
        <position position="12"/>
    </location>
    <ligand>
        <name>ATP</name>
        <dbReference type="ChEBI" id="CHEBI:30616"/>
    </ligand>
</feature>
<keyword evidence="7 10" id="KW-0067">ATP-binding</keyword>
<comment type="catalytic activity">
    <reaction evidence="8 10">
        <text>glycerol + ATP = sn-glycerol 3-phosphate + ADP + H(+)</text>
        <dbReference type="Rhea" id="RHEA:21644"/>
        <dbReference type="ChEBI" id="CHEBI:15378"/>
        <dbReference type="ChEBI" id="CHEBI:17754"/>
        <dbReference type="ChEBI" id="CHEBI:30616"/>
        <dbReference type="ChEBI" id="CHEBI:57597"/>
        <dbReference type="ChEBI" id="CHEBI:456216"/>
        <dbReference type="EC" id="2.7.1.30"/>
    </reaction>
</comment>
<name>A0A7W3LR90_ACTNM</name>
<dbReference type="UniPathway" id="UPA00618">
    <property type="reaction ID" value="UER00672"/>
</dbReference>
<dbReference type="GO" id="GO:0005829">
    <property type="term" value="C:cytosol"/>
    <property type="evidence" value="ECO:0007669"/>
    <property type="project" value="UniProtKB-ARBA"/>
</dbReference>
<comment type="caution">
    <text evidence="14">The sequence shown here is derived from an EMBL/GenBank/DDBJ whole genome shotgun (WGS) entry which is preliminary data.</text>
</comment>
<dbReference type="EMBL" id="JACJIA010000005">
    <property type="protein sequence ID" value="MBA8952710.1"/>
    <property type="molecule type" value="Genomic_DNA"/>
</dbReference>
<feature type="binding site" evidence="10">
    <location>
        <position position="13"/>
    </location>
    <ligand>
        <name>ATP</name>
        <dbReference type="ChEBI" id="CHEBI:30616"/>
    </ligand>
</feature>
<dbReference type="PROSITE" id="PS00445">
    <property type="entry name" value="FGGY_KINASES_2"/>
    <property type="match status" value="1"/>
</dbReference>
<dbReference type="InterPro" id="IPR018484">
    <property type="entry name" value="FGGY_N"/>
</dbReference>
<evidence type="ECO:0000256" key="10">
    <source>
        <dbReference type="HAMAP-Rule" id="MF_00186"/>
    </source>
</evidence>
<comment type="pathway">
    <text evidence="1 10">Polyol metabolism; glycerol degradation via glycerol kinase pathway; sn-glycerol 3-phosphate from glycerol: step 1/1.</text>
</comment>
<dbReference type="PANTHER" id="PTHR10196">
    <property type="entry name" value="SUGAR KINASE"/>
    <property type="match status" value="1"/>
</dbReference>
<evidence type="ECO:0000256" key="9">
    <source>
        <dbReference type="ARBA" id="ARBA00054633"/>
    </source>
</evidence>
<dbReference type="InterPro" id="IPR018485">
    <property type="entry name" value="FGGY_C"/>
</dbReference>
<evidence type="ECO:0000256" key="5">
    <source>
        <dbReference type="ARBA" id="ARBA00022777"/>
    </source>
</evidence>
<dbReference type="PROSITE" id="PS00933">
    <property type="entry name" value="FGGY_KINASES_1"/>
    <property type="match status" value="1"/>
</dbReference>
<evidence type="ECO:0000256" key="11">
    <source>
        <dbReference type="RuleBase" id="RU003733"/>
    </source>
</evidence>
<comment type="activity regulation">
    <text evidence="10">Inhibited by fructose 1,6-bisphosphate (FBP).</text>
</comment>
<evidence type="ECO:0000256" key="6">
    <source>
        <dbReference type="ARBA" id="ARBA00022798"/>
    </source>
</evidence>
<evidence type="ECO:0000256" key="2">
    <source>
        <dbReference type="ARBA" id="ARBA00009156"/>
    </source>
</evidence>
<dbReference type="RefSeq" id="WP_182844958.1">
    <property type="nucleotide sequence ID" value="NZ_BAAALP010000005.1"/>
</dbReference>
<dbReference type="FunFam" id="3.30.420.40:FF:000008">
    <property type="entry name" value="Glycerol kinase"/>
    <property type="match status" value="1"/>
</dbReference>
<evidence type="ECO:0000259" key="12">
    <source>
        <dbReference type="Pfam" id="PF00370"/>
    </source>
</evidence>
<feature type="binding site" evidence="10">
    <location>
        <position position="134"/>
    </location>
    <ligand>
        <name>sn-glycerol 3-phosphate</name>
        <dbReference type="ChEBI" id="CHEBI:57597"/>
    </ligand>
</feature>
<dbReference type="SUPFAM" id="SSF53067">
    <property type="entry name" value="Actin-like ATPase domain"/>
    <property type="match status" value="2"/>
</dbReference>
<proteinExistence type="inferred from homology"/>
<feature type="binding site" evidence="10">
    <location>
        <position position="271"/>
    </location>
    <ligand>
        <name>ADP</name>
        <dbReference type="ChEBI" id="CHEBI:456216"/>
    </ligand>
</feature>
<keyword evidence="5 10" id="KW-0418">Kinase</keyword>
<evidence type="ECO:0000256" key="4">
    <source>
        <dbReference type="ARBA" id="ARBA00022741"/>
    </source>
</evidence>
<feature type="binding site" evidence="10">
    <location>
        <position position="12"/>
    </location>
    <ligand>
        <name>ADP</name>
        <dbReference type="ChEBI" id="CHEBI:456216"/>
    </ligand>
</feature>
<dbReference type="InterPro" id="IPR043129">
    <property type="entry name" value="ATPase_NBD"/>
</dbReference>
<feature type="binding site" evidence="10">
    <location>
        <position position="315"/>
    </location>
    <ligand>
        <name>ADP</name>
        <dbReference type="ChEBI" id="CHEBI:456216"/>
    </ligand>
</feature>
<feature type="binding site" evidence="10">
    <location>
        <position position="82"/>
    </location>
    <ligand>
        <name>sn-glycerol 3-phosphate</name>
        <dbReference type="ChEBI" id="CHEBI:57597"/>
    </ligand>
</feature>
<feature type="binding site" evidence="10">
    <location>
        <position position="83"/>
    </location>
    <ligand>
        <name>glycerol</name>
        <dbReference type="ChEBI" id="CHEBI:17754"/>
    </ligand>
</feature>
<dbReference type="EC" id="2.7.1.30" evidence="10"/>
<protein>
    <recommendedName>
        <fullName evidence="10">Glycerol kinase</fullName>
        <ecNumber evidence="10">2.7.1.30</ecNumber>
    </recommendedName>
    <alternativeName>
        <fullName evidence="10">ATP:glycerol 3-phosphotransferase</fullName>
    </alternativeName>
    <alternativeName>
        <fullName evidence="10">Glycerokinase</fullName>
        <shortName evidence="10">GK</shortName>
    </alternativeName>
</protein>
<dbReference type="InterPro" id="IPR018483">
    <property type="entry name" value="Carb_kinase_FGGY_CS"/>
</dbReference>
<gene>
    <name evidence="10" type="primary">glpK</name>
    <name evidence="14" type="ORF">HNR61_004356</name>
</gene>
<feature type="domain" description="Carbohydrate kinase FGGY C-terminal" evidence="13">
    <location>
        <begin position="266"/>
        <end position="455"/>
    </location>
</feature>
<keyword evidence="4 10" id="KW-0547">Nucleotide-binding</keyword>
<feature type="binding site" evidence="10">
    <location>
        <position position="416"/>
    </location>
    <ligand>
        <name>ATP</name>
        <dbReference type="ChEBI" id="CHEBI:30616"/>
    </ligand>
</feature>
<evidence type="ECO:0000256" key="3">
    <source>
        <dbReference type="ARBA" id="ARBA00022679"/>
    </source>
</evidence>
<dbReference type="NCBIfam" id="TIGR01311">
    <property type="entry name" value="glycerol_kin"/>
    <property type="match status" value="1"/>
</dbReference>
<dbReference type="HAMAP" id="MF_00186">
    <property type="entry name" value="Glycerol_kin"/>
    <property type="match status" value="1"/>
</dbReference>
<dbReference type="AlphaFoldDB" id="A0A7W3LR90"/>
<evidence type="ECO:0000256" key="1">
    <source>
        <dbReference type="ARBA" id="ARBA00005190"/>
    </source>
</evidence>
<feature type="domain" description="Carbohydrate kinase FGGY N-terminal" evidence="12">
    <location>
        <begin position="6"/>
        <end position="256"/>
    </location>
</feature>
<dbReference type="Pfam" id="PF00370">
    <property type="entry name" value="FGGY_N"/>
    <property type="match status" value="1"/>
</dbReference>
<dbReference type="GO" id="GO:0019563">
    <property type="term" value="P:glycerol catabolic process"/>
    <property type="evidence" value="ECO:0007669"/>
    <property type="project" value="UniProtKB-UniRule"/>
</dbReference>
<comment type="similarity">
    <text evidence="2 10 11">Belongs to the FGGY kinase family.</text>
</comment>
<keyword evidence="3 10" id="KW-0808">Transferase</keyword>
<feature type="binding site" evidence="10">
    <location>
        <position position="416"/>
    </location>
    <ligand>
        <name>ADP</name>
        <dbReference type="ChEBI" id="CHEBI:456216"/>
    </ligand>
</feature>
<keyword evidence="15" id="KW-1185">Reference proteome</keyword>
<feature type="binding site" evidence="10">
    <location>
        <position position="82"/>
    </location>
    <ligand>
        <name>glycerol</name>
        <dbReference type="ChEBI" id="CHEBI:17754"/>
    </ligand>
</feature>
<dbReference type="GO" id="GO:0006072">
    <property type="term" value="P:glycerol-3-phosphate metabolic process"/>
    <property type="evidence" value="ECO:0007669"/>
    <property type="project" value="InterPro"/>
</dbReference>
<organism evidence="14 15">
    <name type="scientific">Actinomadura namibiensis</name>
    <dbReference type="NCBI Taxonomy" id="182080"/>
    <lineage>
        <taxon>Bacteria</taxon>
        <taxon>Bacillati</taxon>
        <taxon>Actinomycetota</taxon>
        <taxon>Actinomycetes</taxon>
        <taxon>Streptosporangiales</taxon>
        <taxon>Thermomonosporaceae</taxon>
        <taxon>Actinomadura</taxon>
    </lineage>
</organism>
<dbReference type="GO" id="GO:0004370">
    <property type="term" value="F:glycerol kinase activity"/>
    <property type="evidence" value="ECO:0007669"/>
    <property type="project" value="UniProtKB-UniRule"/>
</dbReference>
<feature type="binding site" evidence="10">
    <location>
        <position position="420"/>
    </location>
    <ligand>
        <name>ADP</name>
        <dbReference type="ChEBI" id="CHEBI:456216"/>
    </ligand>
</feature>
<comment type="function">
    <text evidence="9 10">Key enzyme in the regulation of glycerol uptake and metabolism. Catalyzes the phosphorylation of glycerol to yield sn-glycerol 3-phosphate.</text>
</comment>
<dbReference type="Proteomes" id="UP000572680">
    <property type="component" value="Unassembled WGS sequence"/>
</dbReference>
<evidence type="ECO:0000259" key="13">
    <source>
        <dbReference type="Pfam" id="PF02782"/>
    </source>
</evidence>
<dbReference type="GO" id="GO:0005524">
    <property type="term" value="F:ATP binding"/>
    <property type="evidence" value="ECO:0007669"/>
    <property type="project" value="UniProtKB-UniRule"/>
</dbReference>
<evidence type="ECO:0000313" key="15">
    <source>
        <dbReference type="Proteomes" id="UP000572680"/>
    </source>
</evidence>
<dbReference type="InterPro" id="IPR005999">
    <property type="entry name" value="Glycerol_kin"/>
</dbReference>
<evidence type="ECO:0000256" key="7">
    <source>
        <dbReference type="ARBA" id="ARBA00022840"/>
    </source>
</evidence>
<feature type="binding site" evidence="10">
    <location>
        <position position="134"/>
    </location>
    <ligand>
        <name>glycerol</name>
        <dbReference type="ChEBI" id="CHEBI:17754"/>
    </ligand>
</feature>
<feature type="binding site" evidence="10">
    <location>
        <position position="250"/>
    </location>
    <ligand>
        <name>glycerol</name>
        <dbReference type="ChEBI" id="CHEBI:17754"/>
    </ligand>
</feature>
<dbReference type="InterPro" id="IPR000577">
    <property type="entry name" value="Carb_kinase_FGGY"/>
</dbReference>
<feature type="binding site" evidence="10">
    <location>
        <position position="271"/>
    </location>
    <ligand>
        <name>ATP</name>
        <dbReference type="ChEBI" id="CHEBI:30616"/>
    </ligand>
</feature>
<feature type="binding site" evidence="10">
    <location>
        <position position="319"/>
    </location>
    <ligand>
        <name>ATP</name>
        <dbReference type="ChEBI" id="CHEBI:30616"/>
    </ligand>
</feature>
<dbReference type="PANTHER" id="PTHR10196:SF69">
    <property type="entry name" value="GLYCEROL KINASE"/>
    <property type="match status" value="1"/>
</dbReference>
<feature type="binding site" evidence="10">
    <location>
        <position position="14"/>
    </location>
    <ligand>
        <name>ATP</name>
        <dbReference type="ChEBI" id="CHEBI:30616"/>
    </ligand>
</feature>
<reference evidence="14 15" key="1">
    <citation type="submission" date="2020-08" db="EMBL/GenBank/DDBJ databases">
        <title>Genomic Encyclopedia of Type Strains, Phase IV (KMG-IV): sequencing the most valuable type-strain genomes for metagenomic binning, comparative biology and taxonomic classification.</title>
        <authorList>
            <person name="Goeker M."/>
        </authorList>
    </citation>
    <scope>NUCLEOTIDE SEQUENCE [LARGE SCALE GENOMIC DNA]</scope>
    <source>
        <strain evidence="14 15">DSM 44197</strain>
    </source>
</reference>
<feature type="binding site" evidence="10">
    <location>
        <position position="83"/>
    </location>
    <ligand>
        <name>sn-glycerol 3-phosphate</name>
        <dbReference type="ChEBI" id="CHEBI:57597"/>
    </ligand>
</feature>
<dbReference type="NCBIfam" id="NF000756">
    <property type="entry name" value="PRK00047.1"/>
    <property type="match status" value="1"/>
</dbReference>
<keyword evidence="6 10" id="KW-0319">Glycerol metabolism</keyword>
<sequence length="505" mass="55260">MADFVGALDQGTTSTRFMIFDHGGNEVARHQLEHEQILPRAGWVEHDPIEIWERTRATVQSTLNKANLQASDLAAVGITNQRETTVVWNRRTGRPYYNAIVWQDTRTDRIASALERDGRGETIRHRAGLPPATYFSGGKIQWILENVDGVREAAENGEAVFGNIDTWVLWNLTGGPDGGVHVTDPTNASRTMLMDLETLDWDDQLLSFFGIPRAMLPEIRPSSAPDPYGVTRADGPFGGEVPLSGDLGDQQAATVGQVCFSPGEAKNTYGTGNFLLLNTGGELVRSKAGMLTTVCYKFGDQAPVYALEGSIAVTGSAVQWLRDQLGIISGASQSEALAAQVEDNGGVYFVPAFSGLFAPYWRSDARGAIVGLSRYNTNAHLARATLEAICYQSRDVVEAMREDSGVSLDVLKVDGGVTANELCMQLQADVLGVPVSRPVVAETTALGAAYAAGLAVGFWRNTDELRQNWNEDRRWRPQWDEDKREKGYAGWRKAVERTFGWVDVD</sequence>